<dbReference type="EMBL" id="AP024488">
    <property type="protein sequence ID" value="BCS98970.1"/>
    <property type="molecule type" value="Genomic_DNA"/>
</dbReference>
<evidence type="ECO:0000256" key="1">
    <source>
        <dbReference type="SAM" id="Phobius"/>
    </source>
</evidence>
<evidence type="ECO:0000313" key="3">
    <source>
        <dbReference type="Proteomes" id="UP001320148"/>
    </source>
</evidence>
<keyword evidence="1" id="KW-1133">Transmembrane helix</keyword>
<feature type="transmembrane region" description="Helical" evidence="1">
    <location>
        <begin position="191"/>
        <end position="208"/>
    </location>
</feature>
<sequence>MKKNYKGIEINTSKNTHETVFTFVSKNDPKASVLDIPCGRGALAQRLEDNHYKVTSSDIVSNLFQLDPSRFVHSDLNKTLPFSDDSFDVVTCVDGIAHVENIPHTIREFNRIIKANGSLIISTPNISSLRSRFRYFLTGFHNKRKLPLNESTPTPEHLINIIELPMLRYFLHTNNFKIIGLKTNRTKPISWGYGILVPFFYLFSRFVFKREKQDPSERRANLTILNTLFTVPILFGETMVIHAKNTK</sequence>
<feature type="transmembrane region" description="Helical" evidence="1">
    <location>
        <begin position="220"/>
        <end position="241"/>
    </location>
</feature>
<name>A0ABM7PP19_9BACT</name>
<keyword evidence="1" id="KW-0472">Membrane</keyword>
<reference evidence="2 3" key="1">
    <citation type="submission" date="2021-02" db="EMBL/GenBank/DDBJ databases">
        <title>Complete genome of Desulfoluna sp. strain ASN36.</title>
        <authorList>
            <person name="Takahashi A."/>
            <person name="Kojima H."/>
            <person name="Fukui M."/>
        </authorList>
    </citation>
    <scope>NUCLEOTIDE SEQUENCE [LARGE SCALE GENOMIC DNA]</scope>
    <source>
        <strain evidence="2 3">ASN36</strain>
    </source>
</reference>
<dbReference type="SUPFAM" id="SSF53335">
    <property type="entry name" value="S-adenosyl-L-methionine-dependent methyltransferases"/>
    <property type="match status" value="1"/>
</dbReference>
<dbReference type="Pfam" id="PF13489">
    <property type="entry name" value="Methyltransf_23"/>
    <property type="match status" value="1"/>
</dbReference>
<evidence type="ECO:0000313" key="2">
    <source>
        <dbReference type="EMBL" id="BCS98970.1"/>
    </source>
</evidence>
<dbReference type="RefSeq" id="WP_236890326.1">
    <property type="nucleotide sequence ID" value="NZ_AP024488.1"/>
</dbReference>
<keyword evidence="3" id="KW-1185">Reference proteome</keyword>
<accession>A0ABM7PP19</accession>
<evidence type="ECO:0008006" key="4">
    <source>
        <dbReference type="Google" id="ProtNLM"/>
    </source>
</evidence>
<gene>
    <name evidence="2" type="ORF">DSLASN_46020</name>
</gene>
<organism evidence="2 3">
    <name type="scientific">Desulfoluna limicola</name>
    <dbReference type="NCBI Taxonomy" id="2810562"/>
    <lineage>
        <taxon>Bacteria</taxon>
        <taxon>Pseudomonadati</taxon>
        <taxon>Thermodesulfobacteriota</taxon>
        <taxon>Desulfobacteria</taxon>
        <taxon>Desulfobacterales</taxon>
        <taxon>Desulfolunaceae</taxon>
        <taxon>Desulfoluna</taxon>
    </lineage>
</organism>
<dbReference type="CDD" id="cd02440">
    <property type="entry name" value="AdoMet_MTases"/>
    <property type="match status" value="1"/>
</dbReference>
<keyword evidence="1" id="KW-0812">Transmembrane</keyword>
<proteinExistence type="predicted"/>
<dbReference type="InterPro" id="IPR029063">
    <property type="entry name" value="SAM-dependent_MTases_sf"/>
</dbReference>
<dbReference type="Gene3D" id="3.40.50.150">
    <property type="entry name" value="Vaccinia Virus protein VP39"/>
    <property type="match status" value="1"/>
</dbReference>
<dbReference type="Proteomes" id="UP001320148">
    <property type="component" value="Chromosome"/>
</dbReference>
<protein>
    <recommendedName>
        <fullName evidence="4">Methyltransferase type 11 domain-containing protein</fullName>
    </recommendedName>
</protein>